<proteinExistence type="predicted"/>
<reference evidence="1" key="2">
    <citation type="submission" date="2023-01" db="EMBL/GenBank/DDBJ databases">
        <title>Draft genome sequence of Algimonas porphyrae strain NBRC 108216.</title>
        <authorList>
            <person name="Sun Q."/>
            <person name="Mori K."/>
        </authorList>
    </citation>
    <scope>NUCLEOTIDE SEQUENCE</scope>
    <source>
        <strain evidence="1">NBRC 108216</strain>
    </source>
</reference>
<organism evidence="1 2">
    <name type="scientific">Algimonas porphyrae</name>
    <dbReference type="NCBI Taxonomy" id="1128113"/>
    <lineage>
        <taxon>Bacteria</taxon>
        <taxon>Pseudomonadati</taxon>
        <taxon>Pseudomonadota</taxon>
        <taxon>Alphaproteobacteria</taxon>
        <taxon>Maricaulales</taxon>
        <taxon>Robiginitomaculaceae</taxon>
        <taxon>Algimonas</taxon>
    </lineage>
</organism>
<accession>A0ABQ5UYT1</accession>
<keyword evidence="2" id="KW-1185">Reference proteome</keyword>
<name>A0ABQ5UYT1_9PROT</name>
<dbReference type="RefSeq" id="WP_284370848.1">
    <property type="nucleotide sequence ID" value="NZ_BSNJ01000002.1"/>
</dbReference>
<dbReference type="Gene3D" id="1.10.3230.30">
    <property type="entry name" value="Phage gp6-like head-tail connector protein"/>
    <property type="match status" value="1"/>
</dbReference>
<gene>
    <name evidence="1" type="ORF">GCM10007854_13110</name>
</gene>
<dbReference type="Pfam" id="PF05135">
    <property type="entry name" value="Phage_connect_1"/>
    <property type="match status" value="1"/>
</dbReference>
<protein>
    <recommendedName>
        <fullName evidence="3">Phage gp6-like head-tail connector protein</fullName>
    </recommendedName>
</protein>
<dbReference type="NCBIfam" id="TIGR02215">
    <property type="entry name" value="phage_chp_gp8"/>
    <property type="match status" value="1"/>
</dbReference>
<dbReference type="Proteomes" id="UP001161390">
    <property type="component" value="Unassembled WGS sequence"/>
</dbReference>
<sequence length="166" mass="18205">METFTISDPVCEPILLADTKTFLRLDTDDHDSFLKYAIAEHRDALEKHLGIVMGNRHCGVEGYVDGEARLPHWPISQVESVKVDLEPDTAATIDMGARPCTISVKGTGVVTVRYTAGYGTCPSDIPAPLRQAMLLLVARAYERRCSAPAVMPLMVDALTMPYRVVS</sequence>
<evidence type="ECO:0000313" key="2">
    <source>
        <dbReference type="Proteomes" id="UP001161390"/>
    </source>
</evidence>
<dbReference type="EMBL" id="BSNJ01000002">
    <property type="protein sequence ID" value="GLQ20356.1"/>
    <property type="molecule type" value="Genomic_DNA"/>
</dbReference>
<comment type="caution">
    <text evidence="1">The sequence shown here is derived from an EMBL/GenBank/DDBJ whole genome shotgun (WGS) entry which is preliminary data.</text>
</comment>
<evidence type="ECO:0000313" key="1">
    <source>
        <dbReference type="EMBL" id="GLQ20356.1"/>
    </source>
</evidence>
<dbReference type="InterPro" id="IPR011738">
    <property type="entry name" value="Phage_CHP"/>
</dbReference>
<dbReference type="InterPro" id="IPR021146">
    <property type="entry name" value="Phage_gp6-like_head-tail"/>
</dbReference>
<evidence type="ECO:0008006" key="3">
    <source>
        <dbReference type="Google" id="ProtNLM"/>
    </source>
</evidence>
<dbReference type="CDD" id="cd08054">
    <property type="entry name" value="gp6"/>
    <property type="match status" value="1"/>
</dbReference>
<reference evidence="1" key="1">
    <citation type="journal article" date="2014" name="Int. J. Syst. Evol. Microbiol.">
        <title>Complete genome of a new Firmicutes species belonging to the dominant human colonic microbiota ('Ruminococcus bicirculans') reveals two chromosomes and a selective capacity to utilize plant glucans.</title>
        <authorList>
            <consortium name="NISC Comparative Sequencing Program"/>
            <person name="Wegmann U."/>
            <person name="Louis P."/>
            <person name="Goesmann A."/>
            <person name="Henrissat B."/>
            <person name="Duncan S.H."/>
            <person name="Flint H.J."/>
        </authorList>
    </citation>
    <scope>NUCLEOTIDE SEQUENCE</scope>
    <source>
        <strain evidence="1">NBRC 108216</strain>
    </source>
</reference>